<accession>A0A1E1WEA3</accession>
<evidence type="ECO:0000256" key="1">
    <source>
        <dbReference type="ARBA" id="ARBA00004141"/>
    </source>
</evidence>
<feature type="transmembrane region" description="Helical" evidence="7">
    <location>
        <begin position="84"/>
        <end position="106"/>
    </location>
</feature>
<keyword evidence="5 7" id="KW-0472">Membrane</keyword>
<dbReference type="PANTHER" id="PTHR19282:SF456">
    <property type="entry name" value="CD63 MOLECULE"/>
    <property type="match status" value="1"/>
</dbReference>
<reference evidence="8" key="1">
    <citation type="submission" date="2015-09" db="EMBL/GenBank/DDBJ databases">
        <title>De novo assembly of Pectinophora gossypiella (Pink Bollworm) gut transcriptome.</title>
        <authorList>
            <person name="Tassone E.E."/>
        </authorList>
    </citation>
    <scope>NUCLEOTIDE SEQUENCE</scope>
</reference>
<keyword evidence="3 7" id="KW-0812">Transmembrane</keyword>
<dbReference type="PRINTS" id="PR00259">
    <property type="entry name" value="TMFOUR"/>
</dbReference>
<feature type="transmembrane region" description="Helical" evidence="7">
    <location>
        <begin position="209"/>
        <end position="231"/>
    </location>
</feature>
<dbReference type="PIRSF" id="PIRSF002419">
    <property type="entry name" value="Tetraspanin"/>
    <property type="match status" value="1"/>
</dbReference>
<name>A0A1E1WEA3_PECGO</name>
<dbReference type="GO" id="GO:0005886">
    <property type="term" value="C:plasma membrane"/>
    <property type="evidence" value="ECO:0007669"/>
    <property type="project" value="TreeGrafter"/>
</dbReference>
<gene>
    <name evidence="8" type="ORF">g.12363</name>
    <name evidence="9" type="ORF">g.12365</name>
</gene>
<dbReference type="AlphaFoldDB" id="A0A1E1WEA3"/>
<evidence type="ECO:0000313" key="8">
    <source>
        <dbReference type="EMBL" id="JAT85324.1"/>
    </source>
</evidence>
<proteinExistence type="inferred from homology"/>
<dbReference type="EMBL" id="GDQN01005730">
    <property type="protein sequence ID" value="JAT85324.1"/>
    <property type="molecule type" value="Transcribed_RNA"/>
</dbReference>
<evidence type="ECO:0000256" key="5">
    <source>
        <dbReference type="ARBA" id="ARBA00023136"/>
    </source>
</evidence>
<evidence type="ECO:0000256" key="7">
    <source>
        <dbReference type="RuleBase" id="RU361218"/>
    </source>
</evidence>
<evidence type="ECO:0000256" key="2">
    <source>
        <dbReference type="ARBA" id="ARBA00006840"/>
    </source>
</evidence>
<comment type="subcellular location">
    <subcellularLocation>
        <location evidence="1 7">Membrane</location>
        <topology evidence="1 7">Multi-pass membrane protein</topology>
    </subcellularLocation>
</comment>
<comment type="similarity">
    <text evidence="2 7">Belongs to the tetraspanin (TM4SF) family.</text>
</comment>
<organism evidence="8">
    <name type="scientific">Pectinophora gossypiella</name>
    <name type="common">Cotton pink bollworm</name>
    <name type="synonym">Depressaria gossypiella</name>
    <dbReference type="NCBI Taxonomy" id="13191"/>
    <lineage>
        <taxon>Eukaryota</taxon>
        <taxon>Metazoa</taxon>
        <taxon>Ecdysozoa</taxon>
        <taxon>Arthropoda</taxon>
        <taxon>Hexapoda</taxon>
        <taxon>Insecta</taxon>
        <taxon>Pterygota</taxon>
        <taxon>Neoptera</taxon>
        <taxon>Endopterygota</taxon>
        <taxon>Lepidoptera</taxon>
        <taxon>Glossata</taxon>
        <taxon>Ditrysia</taxon>
        <taxon>Gelechioidea</taxon>
        <taxon>Gelechiidae</taxon>
        <taxon>Apatetrinae</taxon>
        <taxon>Pectinophora</taxon>
    </lineage>
</organism>
<dbReference type="PANTHER" id="PTHR19282">
    <property type="entry name" value="TETRASPANIN"/>
    <property type="match status" value="1"/>
</dbReference>
<dbReference type="SUPFAM" id="SSF48652">
    <property type="entry name" value="Tetraspanin"/>
    <property type="match status" value="1"/>
</dbReference>
<evidence type="ECO:0000256" key="6">
    <source>
        <dbReference type="PIRSR" id="PIRSR002419-1"/>
    </source>
</evidence>
<evidence type="ECO:0000256" key="4">
    <source>
        <dbReference type="ARBA" id="ARBA00022989"/>
    </source>
</evidence>
<feature type="disulfide bond" evidence="6">
    <location>
        <begin position="147"/>
        <end position="171"/>
    </location>
</feature>
<keyword evidence="4 7" id="KW-1133">Transmembrane helix</keyword>
<protein>
    <recommendedName>
        <fullName evidence="7">Tetraspanin</fullName>
    </recommendedName>
</protein>
<feature type="transmembrane region" description="Helical" evidence="7">
    <location>
        <begin position="12"/>
        <end position="30"/>
    </location>
</feature>
<dbReference type="InterPro" id="IPR008952">
    <property type="entry name" value="Tetraspanin_EC2_sf"/>
</dbReference>
<dbReference type="InterPro" id="IPR000301">
    <property type="entry name" value="Tetraspanin_animals"/>
</dbReference>
<evidence type="ECO:0000313" key="9">
    <source>
        <dbReference type="EMBL" id="JAT89210.1"/>
    </source>
</evidence>
<dbReference type="OrthoDB" id="10033535at2759"/>
<keyword evidence="6" id="KW-1015">Disulfide bond</keyword>
<dbReference type="InterPro" id="IPR018499">
    <property type="entry name" value="Tetraspanin/Peripherin"/>
</dbReference>
<feature type="transmembrane region" description="Helical" evidence="7">
    <location>
        <begin position="50"/>
        <end position="72"/>
    </location>
</feature>
<dbReference type="EMBL" id="GDQN01001844">
    <property type="protein sequence ID" value="JAT89210.1"/>
    <property type="molecule type" value="Transcribed_RNA"/>
</dbReference>
<dbReference type="Gene3D" id="1.10.1450.10">
    <property type="entry name" value="Tetraspanin"/>
    <property type="match status" value="1"/>
</dbReference>
<sequence>MWQKIFTTVKYTLVFINFLFLITGIIILAVGSSVQRAYNVYHEFLSERFFSLPAFCIATGIIIFLIALAGFYGAFMESYQMNMAFAGAMILVFVFQLSACIAGYALKGNTVVLIHDQLRSTMELYGVNKSLEVTTMWDKVQRDFDCCGVDNASDWLVPLGTTATTGVPMSCCRQVPGTVNTATCNTTVAVNLGCGPAFGAWARSHAGSIGAAGVFVVLVQALAVGGAVWIAKKSREDTYIP</sequence>
<dbReference type="Pfam" id="PF00335">
    <property type="entry name" value="Tetraspanin"/>
    <property type="match status" value="1"/>
</dbReference>
<evidence type="ECO:0000256" key="3">
    <source>
        <dbReference type="ARBA" id="ARBA00022692"/>
    </source>
</evidence>